<feature type="signal peptide" evidence="7">
    <location>
        <begin position="1"/>
        <end position="22"/>
    </location>
</feature>
<protein>
    <recommendedName>
        <fullName evidence="7">Hydrophobin</fullName>
    </recommendedName>
</protein>
<dbReference type="STRING" id="2282107.A0A286U5X3"/>
<keyword evidence="4 7" id="KW-0964">Secreted</keyword>
<dbReference type="GO" id="GO:0009277">
    <property type="term" value="C:fungal-type cell wall"/>
    <property type="evidence" value="ECO:0007669"/>
    <property type="project" value="InterPro"/>
</dbReference>
<reference evidence="8 9" key="1">
    <citation type="journal article" date="2017" name="Mol. Ecol.">
        <title>Comparative and population genomic landscape of Phellinus noxius: A hypervariable fungus causing root rot in trees.</title>
        <authorList>
            <person name="Chung C.L."/>
            <person name="Lee T.J."/>
            <person name="Akiba M."/>
            <person name="Lee H.H."/>
            <person name="Kuo T.H."/>
            <person name="Liu D."/>
            <person name="Ke H.M."/>
            <person name="Yokoi T."/>
            <person name="Roa M.B."/>
            <person name="Lu M.J."/>
            <person name="Chang Y.Y."/>
            <person name="Ann P.J."/>
            <person name="Tsai J.N."/>
            <person name="Chen C.Y."/>
            <person name="Tzean S.S."/>
            <person name="Ota Y."/>
            <person name="Hattori T."/>
            <person name="Sahashi N."/>
            <person name="Liou R.F."/>
            <person name="Kikuchi T."/>
            <person name="Tsai I.J."/>
        </authorList>
    </citation>
    <scope>NUCLEOTIDE SEQUENCE [LARGE SCALE GENOMIC DNA]</scope>
    <source>
        <strain evidence="8 9">FFPRI411160</strain>
    </source>
</reference>
<evidence type="ECO:0000313" key="8">
    <source>
        <dbReference type="EMBL" id="PAV14952.1"/>
    </source>
</evidence>
<comment type="caution">
    <text evidence="8">The sequence shown here is derived from an EMBL/GenBank/DDBJ whole genome shotgun (WGS) entry which is preliminary data.</text>
</comment>
<evidence type="ECO:0000256" key="6">
    <source>
        <dbReference type="ARBA" id="ARBA00023157"/>
    </source>
</evidence>
<dbReference type="InParanoid" id="A0A286U5X3"/>
<dbReference type="CDD" id="cd23507">
    <property type="entry name" value="hydrophobin_I"/>
    <property type="match status" value="1"/>
</dbReference>
<dbReference type="GO" id="GO:0005199">
    <property type="term" value="F:structural constituent of cell wall"/>
    <property type="evidence" value="ECO:0007669"/>
    <property type="project" value="InterPro"/>
</dbReference>
<evidence type="ECO:0000256" key="2">
    <source>
        <dbReference type="ARBA" id="ARBA00010446"/>
    </source>
</evidence>
<dbReference type="InterPro" id="IPR001338">
    <property type="entry name" value="Class_I_Hydrophobin"/>
</dbReference>
<proteinExistence type="inferred from homology"/>
<accession>A0A286U5X3</accession>
<dbReference type="EMBL" id="NBII01000011">
    <property type="protein sequence ID" value="PAV14952.1"/>
    <property type="molecule type" value="Genomic_DNA"/>
</dbReference>
<sequence length="91" mass="8761">MFSKLAFVASLAVLACCQSTSSASDPATAGLLGTLGVALEGVDVPIGVTCSPITVIGAGGGSNCASQPVCCENNSFNGVVALGCTPINLGL</sequence>
<evidence type="ECO:0000313" key="9">
    <source>
        <dbReference type="Proteomes" id="UP000217199"/>
    </source>
</evidence>
<comment type="subcellular location">
    <subcellularLocation>
        <location evidence="1 7">Secreted</location>
        <location evidence="1 7">Cell wall</location>
    </subcellularLocation>
</comment>
<keyword evidence="9" id="KW-1185">Reference proteome</keyword>
<keyword evidence="6 7" id="KW-1015">Disulfide bond</keyword>
<gene>
    <name evidence="8" type="ORF">PNOK_0950500</name>
</gene>
<evidence type="ECO:0000256" key="1">
    <source>
        <dbReference type="ARBA" id="ARBA00004191"/>
    </source>
</evidence>
<comment type="similarity">
    <text evidence="2 7">Belongs to the fungal hydrophobin family.</text>
</comment>
<dbReference type="AlphaFoldDB" id="A0A286U5X3"/>
<feature type="chain" id="PRO_5013985997" description="Hydrophobin" evidence="7">
    <location>
        <begin position="23"/>
        <end position="91"/>
    </location>
</feature>
<dbReference type="SMART" id="SM00075">
    <property type="entry name" value="HYDRO"/>
    <property type="match status" value="1"/>
</dbReference>
<dbReference type="OrthoDB" id="4225815at2759"/>
<evidence type="ECO:0000256" key="7">
    <source>
        <dbReference type="RuleBase" id="RU365009"/>
    </source>
</evidence>
<evidence type="ECO:0000256" key="3">
    <source>
        <dbReference type="ARBA" id="ARBA00022512"/>
    </source>
</evidence>
<dbReference type="PROSITE" id="PS00956">
    <property type="entry name" value="HYDROPHOBIN"/>
    <property type="match status" value="1"/>
</dbReference>
<organism evidence="8 9">
    <name type="scientific">Pyrrhoderma noxium</name>
    <dbReference type="NCBI Taxonomy" id="2282107"/>
    <lineage>
        <taxon>Eukaryota</taxon>
        <taxon>Fungi</taxon>
        <taxon>Dikarya</taxon>
        <taxon>Basidiomycota</taxon>
        <taxon>Agaricomycotina</taxon>
        <taxon>Agaricomycetes</taxon>
        <taxon>Hymenochaetales</taxon>
        <taxon>Hymenochaetaceae</taxon>
        <taxon>Pyrrhoderma</taxon>
    </lineage>
</organism>
<name>A0A286U5X3_9AGAM</name>
<evidence type="ECO:0000256" key="5">
    <source>
        <dbReference type="ARBA" id="ARBA00022729"/>
    </source>
</evidence>
<dbReference type="Proteomes" id="UP000217199">
    <property type="component" value="Unassembled WGS sequence"/>
</dbReference>
<dbReference type="Pfam" id="PF01185">
    <property type="entry name" value="Hydrophobin"/>
    <property type="match status" value="1"/>
</dbReference>
<keyword evidence="5 7" id="KW-0732">Signal</keyword>
<evidence type="ECO:0000256" key="4">
    <source>
        <dbReference type="ARBA" id="ARBA00022525"/>
    </source>
</evidence>
<dbReference type="PROSITE" id="PS51257">
    <property type="entry name" value="PROKAR_LIPOPROTEIN"/>
    <property type="match status" value="1"/>
</dbReference>
<keyword evidence="3 7" id="KW-0134">Cell wall</keyword>
<dbReference type="InterPro" id="IPR019778">
    <property type="entry name" value="Class_I_Hydrophobin_CS"/>
</dbReference>